<reference evidence="2 3" key="1">
    <citation type="submission" date="2016-10" db="EMBL/GenBank/DDBJ databases">
        <authorList>
            <person name="de Groot N.N."/>
        </authorList>
    </citation>
    <scope>NUCLEOTIDE SEQUENCE [LARGE SCALE GENOMIC DNA]</scope>
    <source>
        <strain evidence="2 3">CBS 141442</strain>
    </source>
</reference>
<dbReference type="InterPro" id="IPR026216">
    <property type="entry name" value="HDA3"/>
</dbReference>
<dbReference type="Gene3D" id="1.10.287.1490">
    <property type="match status" value="1"/>
</dbReference>
<dbReference type="PRINTS" id="PR02093">
    <property type="entry name" value="HDA1SUBUNIT3"/>
</dbReference>
<sequence length="643" mass="74084">MDLFSILDGTPEPPIVDLHLDSINNSGDYNLPTPMFEFQKELTDQIVSLHYSDILKYCETNDTTDLIIKSLEICVDNCMLVATHPYLLIQHYMPKNLALRDISAKLAETSGKFNVLKDLVNVILLNNVLNATKNIGIVMKNDLKVFDLTEALLLGCTGQKTIQRYVGNNIKKETGRSSKTKDPKAAIIHLISHDGVLNKHEEELKNVKFDLVIAMDGYVDTNSDFFLNLRLQNRRGDAAVLVRLIPINTIEHCLLHYEGLKKDTTYLYKLISSIVCLRDQIGNLPPDLFPIYNQNLTYLSHTFFDHVFRRDLRSFPSWPLPELVSIPKFSATDVERSLLTEVVYHYTPYDSNENSVEISTKKKSYYESRRLQLDYVTNPLKNDYNTLSGIQSHYGISEKPMKDHTILTHKLILELNSTYLNLSLVEEEYNAYVDFNKDERQRKFGRRVDEIKLSLTKILDDVDHAQHRIDVAEKKSLKRSQEIDELKAKLQENKDKLLSFSESHKIDESSLKGKFVTNQIKIWELQKEVKDLVEKLHSKGEERSYTSKEVSHCDESIATSKEQVTQLNEQVESLKRKIEEATSLNEEEEDKFKKQRTALKETISSATKENVALRAKLLKSLKFLKETSHLKKRKGRDLTPSTR</sequence>
<dbReference type="OrthoDB" id="3647690at2759"/>
<dbReference type="AlphaFoldDB" id="A0A1L0D9M5"/>
<evidence type="ECO:0000313" key="2">
    <source>
        <dbReference type="EMBL" id="SGZ52672.1"/>
    </source>
</evidence>
<dbReference type="Proteomes" id="UP000182334">
    <property type="component" value="Chromosome III"/>
</dbReference>
<keyword evidence="3" id="KW-1185">Reference proteome</keyword>
<organism evidence="2 3">
    <name type="scientific">Sungouiella intermedia</name>
    <dbReference type="NCBI Taxonomy" id="45354"/>
    <lineage>
        <taxon>Eukaryota</taxon>
        <taxon>Fungi</taxon>
        <taxon>Dikarya</taxon>
        <taxon>Ascomycota</taxon>
        <taxon>Saccharomycotina</taxon>
        <taxon>Pichiomycetes</taxon>
        <taxon>Metschnikowiaceae</taxon>
        <taxon>Sungouiella</taxon>
    </lineage>
</organism>
<feature type="coiled-coil region" evidence="1">
    <location>
        <begin position="557"/>
        <end position="598"/>
    </location>
</feature>
<proteinExistence type="predicted"/>
<dbReference type="Pfam" id="PF11496">
    <property type="entry name" value="HDA2-3"/>
    <property type="match status" value="1"/>
</dbReference>
<dbReference type="Gene3D" id="3.40.50.12360">
    <property type="match status" value="1"/>
</dbReference>
<dbReference type="InterPro" id="IPR021006">
    <property type="entry name" value="Hda2/3"/>
</dbReference>
<dbReference type="STRING" id="45354.A0A1L0D9M5"/>
<name>A0A1L0D9M5_9ASCO</name>
<gene>
    <name evidence="2" type="ORF">SAMEA4029010_CIC11G00000005519</name>
</gene>
<evidence type="ECO:0000313" key="3">
    <source>
        <dbReference type="Proteomes" id="UP000182334"/>
    </source>
</evidence>
<evidence type="ECO:0000256" key="1">
    <source>
        <dbReference type="SAM" id="Coils"/>
    </source>
</evidence>
<dbReference type="InterPro" id="IPR038609">
    <property type="entry name" value="HDA1_su2/3_sf"/>
</dbReference>
<keyword evidence="1" id="KW-0175">Coiled coil</keyword>
<accession>A0A1L0D9M5</accession>
<dbReference type="EMBL" id="LT635758">
    <property type="protein sequence ID" value="SGZ52672.1"/>
    <property type="molecule type" value="Genomic_DNA"/>
</dbReference>
<protein>
    <submittedName>
        <fullName evidence="2">CIC11C00000005519</fullName>
    </submittedName>
</protein>
<dbReference type="GO" id="GO:0070823">
    <property type="term" value="C:HDA1 complex"/>
    <property type="evidence" value="ECO:0007669"/>
    <property type="project" value="InterPro"/>
</dbReference>